<gene>
    <name evidence="1" type="ORF">VP01_12020g2</name>
</gene>
<keyword evidence="2" id="KW-1185">Reference proteome</keyword>
<sequence length="151" mass="16384">LLDTSMDRLILHVVKSSIALDVRPIVKEADSALEAFQTLKKNFHKSTRAKQLELINELLHLDNNLSVVHFNKFFAIISQLSSLGMNNLILTAAEKSGELGTRDIQVIYNLVQSDSVEGMGTEANPFKINWVGYNGRGGGVGGSGRGLGMTG</sequence>
<feature type="non-terminal residue" evidence="1">
    <location>
        <position position="1"/>
    </location>
</feature>
<protein>
    <submittedName>
        <fullName evidence="1">Uncharacterized protein</fullName>
    </submittedName>
</protein>
<evidence type="ECO:0000313" key="1">
    <source>
        <dbReference type="EMBL" id="KNZ62956.1"/>
    </source>
</evidence>
<proteinExistence type="predicted"/>
<reference evidence="1 2" key="1">
    <citation type="submission" date="2015-08" db="EMBL/GenBank/DDBJ databases">
        <title>Next Generation Sequencing and Analysis of the Genome of Puccinia sorghi L Schw, the Causal Agent of Maize Common Rust.</title>
        <authorList>
            <person name="Rochi L."/>
            <person name="Burguener G."/>
            <person name="Darino M."/>
            <person name="Turjanski A."/>
            <person name="Kreff E."/>
            <person name="Dieguez M.J."/>
            <person name="Sacco F."/>
        </authorList>
    </citation>
    <scope>NUCLEOTIDE SEQUENCE [LARGE SCALE GENOMIC DNA]</scope>
    <source>
        <strain evidence="1 2">RO10H11247</strain>
    </source>
</reference>
<organism evidence="1 2">
    <name type="scientific">Puccinia sorghi</name>
    <dbReference type="NCBI Taxonomy" id="27349"/>
    <lineage>
        <taxon>Eukaryota</taxon>
        <taxon>Fungi</taxon>
        <taxon>Dikarya</taxon>
        <taxon>Basidiomycota</taxon>
        <taxon>Pucciniomycotina</taxon>
        <taxon>Pucciniomycetes</taxon>
        <taxon>Pucciniales</taxon>
        <taxon>Pucciniaceae</taxon>
        <taxon>Puccinia</taxon>
    </lineage>
</organism>
<accession>A0A0L6VQI0</accession>
<dbReference type="EMBL" id="LAVV01002245">
    <property type="protein sequence ID" value="KNZ62956.1"/>
    <property type="molecule type" value="Genomic_DNA"/>
</dbReference>
<evidence type="ECO:0000313" key="2">
    <source>
        <dbReference type="Proteomes" id="UP000037035"/>
    </source>
</evidence>
<dbReference type="VEuPathDB" id="FungiDB:VP01_12020g2"/>
<comment type="caution">
    <text evidence="1">The sequence shown here is derived from an EMBL/GenBank/DDBJ whole genome shotgun (WGS) entry which is preliminary data.</text>
</comment>
<dbReference type="AlphaFoldDB" id="A0A0L6VQI0"/>
<dbReference type="OrthoDB" id="2506356at2759"/>
<dbReference type="Proteomes" id="UP000037035">
    <property type="component" value="Unassembled WGS sequence"/>
</dbReference>
<name>A0A0L6VQI0_9BASI</name>